<dbReference type="Gramene" id="CDP05371">
    <property type="protein sequence ID" value="CDP05371"/>
    <property type="gene ID" value="GSCOC_T00020383001"/>
</dbReference>
<dbReference type="PANTHER" id="PTHR35546">
    <property type="entry name" value="F-BOX PROTEIN INTERACTION DOMAIN PROTEIN-RELATED"/>
    <property type="match status" value="1"/>
</dbReference>
<dbReference type="PhylomeDB" id="A0A068UA64"/>
<dbReference type="InterPro" id="IPR036047">
    <property type="entry name" value="F-box-like_dom_sf"/>
</dbReference>
<dbReference type="PANTHER" id="PTHR35546:SF134">
    <property type="entry name" value="F-BOX ASSOCIATED DOMAIN-CONTAINING PROTEIN"/>
    <property type="match status" value="1"/>
</dbReference>
<feature type="domain" description="F-box" evidence="1">
    <location>
        <begin position="27"/>
        <end position="59"/>
    </location>
</feature>
<dbReference type="InParanoid" id="A0A068UA64"/>
<evidence type="ECO:0000259" key="1">
    <source>
        <dbReference type="Pfam" id="PF00646"/>
    </source>
</evidence>
<dbReference type="InterPro" id="IPR017451">
    <property type="entry name" value="F-box-assoc_interact_dom"/>
</dbReference>
<accession>A0A068UA64</accession>
<dbReference type="EMBL" id="HG739099">
    <property type="protein sequence ID" value="CDP05371.1"/>
    <property type="molecule type" value="Genomic_DNA"/>
</dbReference>
<dbReference type="STRING" id="49390.A0A068UA64"/>
<dbReference type="Gene3D" id="1.20.1280.50">
    <property type="match status" value="1"/>
</dbReference>
<dbReference type="InterPro" id="IPR013187">
    <property type="entry name" value="F-box-assoc_dom_typ3"/>
</dbReference>
<dbReference type="FunCoup" id="A0A068UA64">
    <property type="interactions" value="1013"/>
</dbReference>
<dbReference type="OrthoDB" id="605328at2759"/>
<dbReference type="Proteomes" id="UP000295252">
    <property type="component" value="Chromosome IV"/>
</dbReference>
<reference evidence="4" key="1">
    <citation type="journal article" date="2014" name="Science">
        <title>The coffee genome provides insight into the convergent evolution of caffeine biosynthesis.</title>
        <authorList>
            <person name="Denoeud F."/>
            <person name="Carretero-Paulet L."/>
            <person name="Dereeper A."/>
            <person name="Droc G."/>
            <person name="Guyot R."/>
            <person name="Pietrella M."/>
            <person name="Zheng C."/>
            <person name="Alberti A."/>
            <person name="Anthony F."/>
            <person name="Aprea G."/>
            <person name="Aury J.M."/>
            <person name="Bento P."/>
            <person name="Bernard M."/>
            <person name="Bocs S."/>
            <person name="Campa C."/>
            <person name="Cenci A."/>
            <person name="Combes M.C."/>
            <person name="Crouzillat D."/>
            <person name="Da Silva C."/>
            <person name="Daddiego L."/>
            <person name="De Bellis F."/>
            <person name="Dussert S."/>
            <person name="Garsmeur O."/>
            <person name="Gayraud T."/>
            <person name="Guignon V."/>
            <person name="Jahn K."/>
            <person name="Jamilloux V."/>
            <person name="Joet T."/>
            <person name="Labadie K."/>
            <person name="Lan T."/>
            <person name="Leclercq J."/>
            <person name="Lepelley M."/>
            <person name="Leroy T."/>
            <person name="Li L.T."/>
            <person name="Librado P."/>
            <person name="Lopez L."/>
            <person name="Munoz A."/>
            <person name="Noel B."/>
            <person name="Pallavicini A."/>
            <person name="Perrotta G."/>
            <person name="Poncet V."/>
            <person name="Pot D."/>
            <person name="Priyono X."/>
            <person name="Rigoreau M."/>
            <person name="Rouard M."/>
            <person name="Rozas J."/>
            <person name="Tranchant-Dubreuil C."/>
            <person name="VanBuren R."/>
            <person name="Zhang Q."/>
            <person name="Andrade A.C."/>
            <person name="Argout X."/>
            <person name="Bertrand B."/>
            <person name="de Kochko A."/>
            <person name="Graziosi G."/>
            <person name="Henry R.J."/>
            <person name="Jayarama X."/>
            <person name="Ming R."/>
            <person name="Nagai C."/>
            <person name="Rounsley S."/>
            <person name="Sankoff D."/>
            <person name="Giuliano G."/>
            <person name="Albert V.A."/>
            <person name="Wincker P."/>
            <person name="Lashermes P."/>
        </authorList>
    </citation>
    <scope>NUCLEOTIDE SEQUENCE [LARGE SCALE GENOMIC DNA]</scope>
    <source>
        <strain evidence="4">cv. DH200-94</strain>
    </source>
</reference>
<name>A0A068UA64_COFCA</name>
<dbReference type="OMA" id="TRDIEYR"/>
<dbReference type="InterPro" id="IPR001810">
    <property type="entry name" value="F-box_dom"/>
</dbReference>
<dbReference type="NCBIfam" id="TIGR01640">
    <property type="entry name" value="F_box_assoc_1"/>
    <property type="match status" value="1"/>
</dbReference>
<dbReference type="CDD" id="cd22157">
    <property type="entry name" value="F-box_AtFBW1-like"/>
    <property type="match status" value="1"/>
</dbReference>
<dbReference type="Pfam" id="PF00646">
    <property type="entry name" value="F-box"/>
    <property type="match status" value="1"/>
</dbReference>
<evidence type="ECO:0000313" key="4">
    <source>
        <dbReference type="Proteomes" id="UP000295252"/>
    </source>
</evidence>
<proteinExistence type="predicted"/>
<evidence type="ECO:0000259" key="2">
    <source>
        <dbReference type="Pfam" id="PF08268"/>
    </source>
</evidence>
<dbReference type="SUPFAM" id="SSF81383">
    <property type="entry name" value="F-box domain"/>
    <property type="match status" value="1"/>
</dbReference>
<keyword evidence="4" id="KW-1185">Reference proteome</keyword>
<dbReference type="Pfam" id="PF08268">
    <property type="entry name" value="FBA_3"/>
    <property type="match status" value="1"/>
</dbReference>
<sequence>MEISSVKISRAAEQVTSAQIVASIDGLLEDILLRLPIRSLIRFKFVSKRWLSVISNPQFAVLHQDRSPTLKPAIGLFLPCTSFRSNPTKLEYINFDVHDLTSPPFSVLKFAKDPSAGSIKILQSCNGLLLCSSYRAQRPRQNYHVFNPTTKQLTTIPKPAYGRTICGVSLAFDPTKSSAYKVVCVRASELVSGSYQIQIYSSDTAGPWRVSGDPFAAKHDFKNGIYWNGSVHWLGHWGRDNSLYFNVDQERLGEVGPTPNNAEQEAEMTYFGESCDHLNLIQMYGRPDVEFYVYEMRRDCSGWDIKYMVDLSAVTSAFPRMIRTELDSYDGGYYALSVLSIIRGEKEEEAFLVLQIPGKAIRYNLVTKTLAKLCDFEGAEDEGYLRFEGVNGYQYIESLCCV</sequence>
<protein>
    <submittedName>
        <fullName evidence="3">Uncharacterized protein</fullName>
    </submittedName>
</protein>
<feature type="domain" description="F-box associated beta-propeller type 3" evidence="2">
    <location>
        <begin position="117"/>
        <end position="263"/>
    </location>
</feature>
<gene>
    <name evidence="3" type="ORF">GSCOC_T00020383001</name>
</gene>
<dbReference type="AlphaFoldDB" id="A0A068UA64"/>
<organism evidence="3 4">
    <name type="scientific">Coffea canephora</name>
    <name type="common">Robusta coffee</name>
    <dbReference type="NCBI Taxonomy" id="49390"/>
    <lineage>
        <taxon>Eukaryota</taxon>
        <taxon>Viridiplantae</taxon>
        <taxon>Streptophyta</taxon>
        <taxon>Embryophyta</taxon>
        <taxon>Tracheophyta</taxon>
        <taxon>Spermatophyta</taxon>
        <taxon>Magnoliopsida</taxon>
        <taxon>eudicotyledons</taxon>
        <taxon>Gunneridae</taxon>
        <taxon>Pentapetalae</taxon>
        <taxon>asterids</taxon>
        <taxon>lamiids</taxon>
        <taxon>Gentianales</taxon>
        <taxon>Rubiaceae</taxon>
        <taxon>Ixoroideae</taxon>
        <taxon>Gardenieae complex</taxon>
        <taxon>Bertiereae - Coffeeae clade</taxon>
        <taxon>Coffeeae</taxon>
        <taxon>Coffea</taxon>
    </lineage>
</organism>
<dbReference type="InterPro" id="IPR055290">
    <property type="entry name" value="At3g26010-like"/>
</dbReference>
<evidence type="ECO:0000313" key="3">
    <source>
        <dbReference type="EMBL" id="CDP05371.1"/>
    </source>
</evidence>